<evidence type="ECO:0000256" key="1">
    <source>
        <dbReference type="ARBA" id="ARBA00001946"/>
    </source>
</evidence>
<evidence type="ECO:0000256" key="9">
    <source>
        <dbReference type="RuleBase" id="RU003706"/>
    </source>
</evidence>
<keyword evidence="4 9" id="KW-0808">Transferase</keyword>
<reference evidence="11 12" key="1">
    <citation type="submission" date="2020-09" db="EMBL/GenBank/DDBJ databases">
        <title>Roseomonas.</title>
        <authorList>
            <person name="Zhu W."/>
        </authorList>
    </citation>
    <scope>NUCLEOTIDE SEQUENCE [LARGE SCALE GENOMIC DNA]</scope>
    <source>
        <strain evidence="11 12">1311</strain>
    </source>
</reference>
<dbReference type="PANTHER" id="PTHR43532:SF1">
    <property type="entry name" value="GLUCOSE-1-PHOSPHATE THYMIDYLYLTRANSFERASE 1"/>
    <property type="match status" value="1"/>
</dbReference>
<keyword evidence="6 9" id="KW-0479">Metal-binding</keyword>
<dbReference type="InterPro" id="IPR029044">
    <property type="entry name" value="Nucleotide-diphossugar_trans"/>
</dbReference>
<dbReference type="Gene3D" id="3.90.550.10">
    <property type="entry name" value="Spore Coat Polysaccharide Biosynthesis Protein SpsA, Chain A"/>
    <property type="match status" value="1"/>
</dbReference>
<evidence type="ECO:0000256" key="8">
    <source>
        <dbReference type="ARBA" id="ARBA00049336"/>
    </source>
</evidence>
<keyword evidence="7 9" id="KW-0460">Magnesium</keyword>
<dbReference type="CDD" id="cd02538">
    <property type="entry name" value="G1P_TT_short"/>
    <property type="match status" value="1"/>
</dbReference>
<dbReference type="InterPro" id="IPR005835">
    <property type="entry name" value="NTP_transferase_dom"/>
</dbReference>
<comment type="catalytic activity">
    <reaction evidence="8 9">
        <text>dTTP + alpha-D-glucose 1-phosphate + H(+) = dTDP-alpha-D-glucose + diphosphate</text>
        <dbReference type="Rhea" id="RHEA:15225"/>
        <dbReference type="ChEBI" id="CHEBI:15378"/>
        <dbReference type="ChEBI" id="CHEBI:33019"/>
        <dbReference type="ChEBI" id="CHEBI:37568"/>
        <dbReference type="ChEBI" id="CHEBI:57477"/>
        <dbReference type="ChEBI" id="CHEBI:58601"/>
        <dbReference type="EC" id="2.7.7.24"/>
    </reaction>
</comment>
<dbReference type="NCBIfam" id="TIGR01207">
    <property type="entry name" value="rmlA"/>
    <property type="match status" value="1"/>
</dbReference>
<proteinExistence type="inferred from homology"/>
<accession>A0ABS3KAJ7</accession>
<dbReference type="Pfam" id="PF00483">
    <property type="entry name" value="NTP_transferase"/>
    <property type="match status" value="1"/>
</dbReference>
<keyword evidence="12" id="KW-1185">Reference proteome</keyword>
<dbReference type="EC" id="2.7.7.24" evidence="3 9"/>
<dbReference type="PANTHER" id="PTHR43532">
    <property type="entry name" value="GLUCOSE-1-PHOSPHATE THYMIDYLYLTRANSFERASE"/>
    <property type="match status" value="1"/>
</dbReference>
<evidence type="ECO:0000256" key="2">
    <source>
        <dbReference type="ARBA" id="ARBA00010480"/>
    </source>
</evidence>
<evidence type="ECO:0000259" key="10">
    <source>
        <dbReference type="Pfam" id="PF00483"/>
    </source>
</evidence>
<sequence length="299" mass="32690">MGDGGLKGILLAGGAGTRLHPATLAISKQLLPVYDKPMVYYPLSVLMLAGIREIMIISTPHDLPLFRRLLGDGRQWGLSFTYAEQDRPRGIAQALTLAETFLDGSPAALILGDNMFYGNDLDRHLAIAHETLAKGEAGAVVFAYRVADPQRYGVVEFDASNRALSLEEKPKLPRSDWAVTGLYFYDGRASSLAGQLEPSARGEIEITDLNRRYLEEGQLSVLQLGRGFAWLDTGTHDSLLEAGEFVRAIEKRTGQKIAAVEEVAWRMGFIDEAQLMALAVPLRNSGYGAYLEGLPRQGP</sequence>
<gene>
    <name evidence="11" type="primary">rfbA</name>
    <name evidence="11" type="ORF">IAI60_07670</name>
</gene>
<evidence type="ECO:0000313" key="11">
    <source>
        <dbReference type="EMBL" id="MBO1074485.1"/>
    </source>
</evidence>
<dbReference type="GO" id="GO:0008879">
    <property type="term" value="F:glucose-1-phosphate thymidylyltransferase activity"/>
    <property type="evidence" value="ECO:0007669"/>
    <property type="project" value="UniProtKB-EC"/>
</dbReference>
<evidence type="ECO:0000256" key="3">
    <source>
        <dbReference type="ARBA" id="ARBA00012461"/>
    </source>
</evidence>
<dbReference type="EMBL" id="JACTNF010000005">
    <property type="protein sequence ID" value="MBO1074485.1"/>
    <property type="molecule type" value="Genomic_DNA"/>
</dbReference>
<evidence type="ECO:0000313" key="12">
    <source>
        <dbReference type="Proteomes" id="UP001518990"/>
    </source>
</evidence>
<feature type="domain" description="Nucleotidyl transferase" evidence="10">
    <location>
        <begin position="7"/>
        <end position="246"/>
    </location>
</feature>
<dbReference type="InterPro" id="IPR005907">
    <property type="entry name" value="G1P_thy_trans_s"/>
</dbReference>
<evidence type="ECO:0000256" key="4">
    <source>
        <dbReference type="ARBA" id="ARBA00022679"/>
    </source>
</evidence>
<evidence type="ECO:0000256" key="7">
    <source>
        <dbReference type="ARBA" id="ARBA00022842"/>
    </source>
</evidence>
<comment type="similarity">
    <text evidence="2 9">Belongs to the glucose-1-phosphate thymidylyltransferase family.</text>
</comment>
<dbReference type="SUPFAM" id="SSF53448">
    <property type="entry name" value="Nucleotide-diphospho-sugar transferases"/>
    <property type="match status" value="1"/>
</dbReference>
<organism evidence="11 12">
    <name type="scientific">Roseomonas marmotae</name>
    <dbReference type="NCBI Taxonomy" id="2768161"/>
    <lineage>
        <taxon>Bacteria</taxon>
        <taxon>Pseudomonadati</taxon>
        <taxon>Pseudomonadota</taxon>
        <taxon>Alphaproteobacteria</taxon>
        <taxon>Acetobacterales</taxon>
        <taxon>Roseomonadaceae</taxon>
        <taxon>Roseomonas</taxon>
    </lineage>
</organism>
<keyword evidence="5 9" id="KW-0548">Nucleotidyltransferase</keyword>
<evidence type="ECO:0000256" key="6">
    <source>
        <dbReference type="ARBA" id="ARBA00022723"/>
    </source>
</evidence>
<comment type="cofactor">
    <cofactor evidence="1">
        <name>Mg(2+)</name>
        <dbReference type="ChEBI" id="CHEBI:18420"/>
    </cofactor>
</comment>
<evidence type="ECO:0000256" key="5">
    <source>
        <dbReference type="ARBA" id="ARBA00022695"/>
    </source>
</evidence>
<name>A0ABS3KAJ7_9PROT</name>
<protein>
    <recommendedName>
        <fullName evidence="3 9">Glucose-1-phosphate thymidylyltransferase</fullName>
        <ecNumber evidence="3 9">2.7.7.24</ecNumber>
    </recommendedName>
</protein>
<comment type="function">
    <text evidence="9">Catalyzes the formation of dTDP-glucose, from dTTP and glucose 1-phosphate, as well as its pyrophosphorolysis.</text>
</comment>
<dbReference type="Proteomes" id="UP001518990">
    <property type="component" value="Unassembled WGS sequence"/>
</dbReference>
<comment type="caution">
    <text evidence="11">The sequence shown here is derived from an EMBL/GenBank/DDBJ whole genome shotgun (WGS) entry which is preliminary data.</text>
</comment>